<proteinExistence type="predicted"/>
<name>A0A918WVZ9_9ACTN</name>
<gene>
    <name evidence="2" type="ORF">GCM10010334_23080</name>
</gene>
<evidence type="ECO:0000256" key="1">
    <source>
        <dbReference type="SAM" id="MobiDB-lite"/>
    </source>
</evidence>
<evidence type="ECO:0000313" key="2">
    <source>
        <dbReference type="EMBL" id="GHC89694.1"/>
    </source>
</evidence>
<feature type="region of interest" description="Disordered" evidence="1">
    <location>
        <begin position="1"/>
        <end position="42"/>
    </location>
</feature>
<protein>
    <submittedName>
        <fullName evidence="2">Uncharacterized protein</fullName>
    </submittedName>
</protein>
<feature type="compositionally biased region" description="Low complexity" evidence="1">
    <location>
        <begin position="97"/>
        <end position="107"/>
    </location>
</feature>
<reference evidence="2" key="2">
    <citation type="submission" date="2020-09" db="EMBL/GenBank/DDBJ databases">
        <authorList>
            <person name="Sun Q."/>
            <person name="Ohkuma M."/>
        </authorList>
    </citation>
    <scope>NUCLEOTIDE SEQUENCE</scope>
    <source>
        <strain evidence="2">JCM 4637</strain>
    </source>
</reference>
<organism evidence="2 3">
    <name type="scientific">Streptomyces finlayi</name>
    <dbReference type="NCBI Taxonomy" id="67296"/>
    <lineage>
        <taxon>Bacteria</taxon>
        <taxon>Bacillati</taxon>
        <taxon>Actinomycetota</taxon>
        <taxon>Actinomycetes</taxon>
        <taxon>Kitasatosporales</taxon>
        <taxon>Streptomycetaceae</taxon>
        <taxon>Streptomyces</taxon>
    </lineage>
</organism>
<dbReference type="AlphaFoldDB" id="A0A918WVZ9"/>
<comment type="caution">
    <text evidence="2">The sequence shown here is derived from an EMBL/GenBank/DDBJ whole genome shotgun (WGS) entry which is preliminary data.</text>
</comment>
<dbReference type="EMBL" id="BMVC01000004">
    <property type="protein sequence ID" value="GHC89694.1"/>
    <property type="molecule type" value="Genomic_DNA"/>
</dbReference>
<dbReference type="Proteomes" id="UP000638353">
    <property type="component" value="Unassembled WGS sequence"/>
</dbReference>
<sequence length="116" mass="12112">MVLRGASAYRAKQPRPPANCPRTGSRWAAAPFGPRSGAPRFGLPRAVLRTNRGITMTERNTFLRSAHDLGLAAWFGGSLMGAVGVNGAAREEGVTETGAASSGRAASPPTPWPRPS</sequence>
<feature type="region of interest" description="Disordered" evidence="1">
    <location>
        <begin position="88"/>
        <end position="116"/>
    </location>
</feature>
<evidence type="ECO:0000313" key="3">
    <source>
        <dbReference type="Proteomes" id="UP000638353"/>
    </source>
</evidence>
<accession>A0A918WVZ9</accession>
<reference evidence="2" key="1">
    <citation type="journal article" date="2014" name="Int. J. Syst. Evol. Microbiol.">
        <title>Complete genome sequence of Corynebacterium casei LMG S-19264T (=DSM 44701T), isolated from a smear-ripened cheese.</title>
        <authorList>
            <consortium name="US DOE Joint Genome Institute (JGI-PGF)"/>
            <person name="Walter F."/>
            <person name="Albersmeier A."/>
            <person name="Kalinowski J."/>
            <person name="Ruckert C."/>
        </authorList>
    </citation>
    <scope>NUCLEOTIDE SEQUENCE</scope>
    <source>
        <strain evidence="2">JCM 4637</strain>
    </source>
</reference>